<accession>A0A1Q6IP13</accession>
<dbReference type="Proteomes" id="UP000462885">
    <property type="component" value="Unassembled WGS sequence"/>
</dbReference>
<dbReference type="EMBL" id="WCIF01000003">
    <property type="protein sequence ID" value="KAB5441112.1"/>
    <property type="molecule type" value="Genomic_DNA"/>
</dbReference>
<organism evidence="5 6">
    <name type="scientific">Phocaeicola vulgatus</name>
    <name type="common">Bacteroides vulgatus</name>
    <dbReference type="NCBI Taxonomy" id="821"/>
    <lineage>
        <taxon>Bacteria</taxon>
        <taxon>Pseudomonadati</taxon>
        <taxon>Bacteroidota</taxon>
        <taxon>Bacteroidia</taxon>
        <taxon>Bacteroidales</taxon>
        <taxon>Bacteroidaceae</taxon>
        <taxon>Phocaeicola</taxon>
    </lineage>
</organism>
<reference evidence="8 9" key="2">
    <citation type="journal article" date="2019" name="Nat. Med.">
        <title>A library of human gut bacterial isolates paired with longitudinal multiomics data enables mechanistic microbiome research.</title>
        <authorList>
            <person name="Poyet M."/>
            <person name="Groussin M."/>
            <person name="Gibbons S.M."/>
            <person name="Avila-Pacheco J."/>
            <person name="Jiang X."/>
            <person name="Kearney S.M."/>
            <person name="Perrotta A.R."/>
            <person name="Berdy B."/>
            <person name="Zhao S."/>
            <person name="Lieberman T.D."/>
            <person name="Swanson P.K."/>
            <person name="Smith M."/>
            <person name="Roesemann S."/>
            <person name="Alexander J.E."/>
            <person name="Rich S.A."/>
            <person name="Livny J."/>
            <person name="Vlamakis H."/>
            <person name="Clish C."/>
            <person name="Bullock K."/>
            <person name="Deik A."/>
            <person name="Scott J."/>
            <person name="Pierce K.A."/>
            <person name="Xavier R.J."/>
            <person name="Alm E.J."/>
        </authorList>
    </citation>
    <scope>NUCLEOTIDE SEQUENCE [LARGE SCALE GENOMIC DNA]</scope>
    <source>
        <strain evidence="3 8">BIOML-A110</strain>
        <strain evidence="1 9">BIOML-A9</strain>
    </source>
</reference>
<dbReference type="EMBL" id="JAQKEI010000001">
    <property type="protein sequence ID" value="MDB0850086.1"/>
    <property type="molecule type" value="Genomic_DNA"/>
</dbReference>
<dbReference type="Proteomes" id="UP000462922">
    <property type="component" value="Unassembled WGS sequence"/>
</dbReference>
<dbReference type="Proteomes" id="UP000470332">
    <property type="component" value="Unassembled WGS sequence"/>
</dbReference>
<evidence type="ECO:0000313" key="6">
    <source>
        <dbReference type="Proteomes" id="UP000186631"/>
    </source>
</evidence>
<protein>
    <submittedName>
        <fullName evidence="5">Uncharacterized protein</fullName>
    </submittedName>
</protein>
<dbReference type="EMBL" id="WCXA01000001">
    <property type="protein sequence ID" value="KAB3867594.1"/>
    <property type="molecule type" value="Genomic_DNA"/>
</dbReference>
<dbReference type="EMBL" id="MNQV01000278">
    <property type="protein sequence ID" value="OKZ42436.1"/>
    <property type="molecule type" value="Genomic_DNA"/>
</dbReference>
<reference evidence="2 7" key="3">
    <citation type="submission" date="2019-10" db="EMBL/GenBank/DDBJ databases">
        <title>Genome Sequence and Assembly of iSURF_14.</title>
        <authorList>
            <person name="Wucher B.R."/>
            <person name="Ruoff K.L."/>
            <person name="Price C.E."/>
            <person name="Valls R.R."/>
            <person name="O'Toole G.A."/>
        </authorList>
    </citation>
    <scope>NUCLEOTIDE SEQUENCE [LARGE SCALE GENOMIC DNA]</scope>
    <source>
        <strain evidence="2 7">ANK132K_3B</strain>
    </source>
</reference>
<evidence type="ECO:0000313" key="7">
    <source>
        <dbReference type="Proteomes" id="UP000462885"/>
    </source>
</evidence>
<dbReference type="Proteomes" id="UP001210999">
    <property type="component" value="Unassembled WGS sequence"/>
</dbReference>
<evidence type="ECO:0000313" key="9">
    <source>
        <dbReference type="Proteomes" id="UP000470332"/>
    </source>
</evidence>
<comment type="caution">
    <text evidence="5">The sequence shown here is derived from an EMBL/GenBank/DDBJ whole genome shotgun (WGS) entry which is preliminary data.</text>
</comment>
<evidence type="ECO:0000313" key="8">
    <source>
        <dbReference type="Proteomes" id="UP000462922"/>
    </source>
</evidence>
<evidence type="ECO:0000313" key="5">
    <source>
        <dbReference type="EMBL" id="OKZ42436.1"/>
    </source>
</evidence>
<name>A0A1Q6IP13_PHOVU</name>
<evidence type="ECO:0000313" key="2">
    <source>
        <dbReference type="EMBL" id="KAB5441112.1"/>
    </source>
</evidence>
<dbReference type="EMBL" id="WDAX01000012">
    <property type="protein sequence ID" value="KAB6574916.1"/>
    <property type="molecule type" value="Genomic_DNA"/>
</dbReference>
<sequence>MRKYILFIYMVCHLLHVYAGNLENKINSSYPHLVRVSMIKTLGSHQTPVTIEVSSPVRGIISNYNGINSIVETPVIIGPNLVMLSFRISGPFESGVHYRSLHITNSLGYDKIVKISSIDTFQDVIPLDPNATTVITIMITD</sequence>
<evidence type="ECO:0000313" key="1">
    <source>
        <dbReference type="EMBL" id="KAB3867594.1"/>
    </source>
</evidence>
<reference evidence="4" key="4">
    <citation type="submission" date="2023-01" db="EMBL/GenBank/DDBJ databases">
        <title>Human gut microbiome strain richness.</title>
        <authorList>
            <person name="Chen-Liaw A."/>
        </authorList>
    </citation>
    <scope>NUCLEOTIDE SEQUENCE</scope>
    <source>
        <strain evidence="4">H9_m1001271B151109d0_201107</strain>
    </source>
</reference>
<reference evidence="5 6" key="1">
    <citation type="journal article" date="2016" name="Nat. Biotechnol.">
        <title>Measurement of bacterial replication rates in microbial communities.</title>
        <authorList>
            <person name="Brown C.T."/>
            <person name="Olm M.R."/>
            <person name="Thomas B.C."/>
            <person name="Banfield J.F."/>
        </authorList>
    </citation>
    <scope>NUCLEOTIDE SEQUENCE [LARGE SCALE GENOMIC DNA]</scope>
    <source>
        <strain evidence="5">42_262</strain>
    </source>
</reference>
<evidence type="ECO:0000313" key="3">
    <source>
        <dbReference type="EMBL" id="KAB6574916.1"/>
    </source>
</evidence>
<proteinExistence type="predicted"/>
<dbReference type="AlphaFoldDB" id="A0A1Q6IP13"/>
<dbReference type="RefSeq" id="WP_032952942.1">
    <property type="nucleotide sequence ID" value="NZ_CAXKYE010000002.1"/>
</dbReference>
<gene>
    <name evidence="5" type="ORF">BHV80_19570</name>
    <name evidence="2" type="ORF">F9Z94_04050</name>
    <name evidence="1" type="ORF">GAS37_00015</name>
    <name evidence="3" type="ORF">GAY76_07045</name>
    <name evidence="4" type="ORF">PL594_00945</name>
</gene>
<dbReference type="Proteomes" id="UP000186631">
    <property type="component" value="Unassembled WGS sequence"/>
</dbReference>
<evidence type="ECO:0000313" key="4">
    <source>
        <dbReference type="EMBL" id="MDB0850086.1"/>
    </source>
</evidence>